<evidence type="ECO:0000313" key="4">
    <source>
        <dbReference type="Proteomes" id="UP000053024"/>
    </source>
</evidence>
<protein>
    <submittedName>
        <fullName evidence="3">Uncharacterized protein</fullName>
    </submittedName>
</protein>
<comment type="caution">
    <text evidence="3">The sequence shown here is derived from an EMBL/GenBank/DDBJ whole genome shotgun (WGS) entry which is preliminary data.</text>
</comment>
<keyword evidence="2" id="KW-0812">Transmembrane</keyword>
<dbReference type="STRING" id="285568.AQJ66_23675"/>
<feature type="region of interest" description="Disordered" evidence="1">
    <location>
        <begin position="94"/>
        <end position="154"/>
    </location>
</feature>
<keyword evidence="2" id="KW-1133">Transmembrane helix</keyword>
<proteinExistence type="predicted"/>
<evidence type="ECO:0000256" key="2">
    <source>
        <dbReference type="SAM" id="Phobius"/>
    </source>
</evidence>
<name>A0A124I329_9ACTN</name>
<evidence type="ECO:0000256" key="1">
    <source>
        <dbReference type="SAM" id="MobiDB-lite"/>
    </source>
</evidence>
<accession>A0A124I329</accession>
<keyword evidence="2" id="KW-0472">Membrane</keyword>
<sequence length="335" mass="35955">MGPRGERRRRAREEAARFDGQLTAFGEMLAGHPFATDRPGATHVMAVEYARALDAYEKAAREAVRNPALARQELDEGLAALNRLNTLLVGATQAADGTPAAEPRDRMRQARARPDKAGPDKAGPSKAGPDKALPSKAGPDEERGERRALAVPAAGPAKPRLRDRYAPEQLLVRASLTVLAVYCLLVGFLAGWPQALLCLVGANLGLGMAACGFALCMPLRESWGALRGGRVRARYSHTEKTFSTATPWEQHYVHVDADGRELTYRRGVPSGSLAPLPSRRLWRVTGRSPRLISSAEFFLSPLLLLLGAPLLLGGLALTLTACPGALVGALTGHRW</sequence>
<dbReference type="AlphaFoldDB" id="A0A124I329"/>
<dbReference type="EMBL" id="LMWX01000039">
    <property type="protein sequence ID" value="KUN82049.1"/>
    <property type="molecule type" value="Genomic_DNA"/>
</dbReference>
<evidence type="ECO:0000313" key="3">
    <source>
        <dbReference type="EMBL" id="KUN82049.1"/>
    </source>
</evidence>
<keyword evidence="4" id="KW-1185">Reference proteome</keyword>
<dbReference type="RefSeq" id="WP_061925863.1">
    <property type="nucleotide sequence ID" value="NZ_KQ948862.1"/>
</dbReference>
<gene>
    <name evidence="3" type="ORF">AQJ66_23675</name>
</gene>
<dbReference type="OrthoDB" id="3466756at2"/>
<feature type="transmembrane region" description="Helical" evidence="2">
    <location>
        <begin position="297"/>
        <end position="330"/>
    </location>
</feature>
<feature type="compositionally biased region" description="Basic and acidic residues" evidence="1">
    <location>
        <begin position="102"/>
        <end position="119"/>
    </location>
</feature>
<reference evidence="3 4" key="1">
    <citation type="submission" date="2015-10" db="EMBL/GenBank/DDBJ databases">
        <title>Draft genome sequence of Streptomyces bungoensis DSM 41781, type strain for the species Streptomyces bungoensis.</title>
        <authorList>
            <person name="Ruckert C."/>
            <person name="Winkler A."/>
            <person name="Kalinowski J."/>
            <person name="Kampfer P."/>
            <person name="Glaeser S."/>
        </authorList>
    </citation>
    <scope>NUCLEOTIDE SEQUENCE [LARGE SCALE GENOMIC DNA]</scope>
    <source>
        <strain evidence="3 4">DSM 41781</strain>
    </source>
</reference>
<organism evidence="3 4">
    <name type="scientific">Streptomyces bungoensis</name>
    <dbReference type="NCBI Taxonomy" id="285568"/>
    <lineage>
        <taxon>Bacteria</taxon>
        <taxon>Bacillati</taxon>
        <taxon>Actinomycetota</taxon>
        <taxon>Actinomycetes</taxon>
        <taxon>Kitasatosporales</taxon>
        <taxon>Streptomycetaceae</taxon>
        <taxon>Streptomyces</taxon>
    </lineage>
</organism>
<feature type="transmembrane region" description="Helical" evidence="2">
    <location>
        <begin position="170"/>
        <end position="188"/>
    </location>
</feature>
<dbReference type="Proteomes" id="UP000053024">
    <property type="component" value="Unassembled WGS sequence"/>
</dbReference>
<feature type="compositionally biased region" description="Basic and acidic residues" evidence="1">
    <location>
        <begin position="138"/>
        <end position="148"/>
    </location>
</feature>
<feature type="transmembrane region" description="Helical" evidence="2">
    <location>
        <begin position="194"/>
        <end position="217"/>
    </location>
</feature>